<reference evidence="5" key="1">
    <citation type="submission" date="2020-11" db="EMBL/GenBank/DDBJ databases">
        <title>Chlorella ohadii genome sequencing and assembly.</title>
        <authorList>
            <person name="Murik O."/>
            <person name="Treves H."/>
            <person name="Kedem I."/>
            <person name="Shotland Y."/>
            <person name="Kaplan A."/>
        </authorList>
    </citation>
    <scope>NUCLEOTIDE SEQUENCE</scope>
    <source>
        <strain evidence="5">1</strain>
    </source>
</reference>
<feature type="compositionally biased region" description="Low complexity" evidence="2">
    <location>
        <begin position="564"/>
        <end position="583"/>
    </location>
</feature>
<dbReference type="Proteomes" id="UP001205105">
    <property type="component" value="Unassembled WGS sequence"/>
</dbReference>
<evidence type="ECO:0000259" key="4">
    <source>
        <dbReference type="SMART" id="SM00727"/>
    </source>
</evidence>
<dbReference type="GO" id="GO:0009535">
    <property type="term" value="C:chloroplast thylakoid membrane"/>
    <property type="evidence" value="ECO:0007669"/>
    <property type="project" value="TreeGrafter"/>
</dbReference>
<dbReference type="GO" id="GO:0045037">
    <property type="term" value="P:protein import into chloroplast stroma"/>
    <property type="evidence" value="ECO:0007669"/>
    <property type="project" value="TreeGrafter"/>
</dbReference>
<dbReference type="SMART" id="SM00727">
    <property type="entry name" value="STI1"/>
    <property type="match status" value="2"/>
</dbReference>
<keyword evidence="3" id="KW-1133">Transmembrane helix</keyword>
<dbReference type="PANTHER" id="PTHR47296">
    <property type="entry name" value="PROTEIN TIC 40, CHLOROPLASTIC"/>
    <property type="match status" value="1"/>
</dbReference>
<evidence type="ECO:0000313" key="5">
    <source>
        <dbReference type="EMBL" id="KAI7836498.1"/>
    </source>
</evidence>
<dbReference type="AlphaFoldDB" id="A0AAD5DHG3"/>
<feature type="domain" description="STI1" evidence="4">
    <location>
        <begin position="159"/>
        <end position="222"/>
    </location>
</feature>
<dbReference type="InterPro" id="IPR006636">
    <property type="entry name" value="STI1_HS-bd"/>
</dbReference>
<feature type="transmembrane region" description="Helical" evidence="3">
    <location>
        <begin position="515"/>
        <end position="534"/>
    </location>
</feature>
<dbReference type="GO" id="GO:0009658">
    <property type="term" value="P:chloroplast organization"/>
    <property type="evidence" value="ECO:0007669"/>
    <property type="project" value="TreeGrafter"/>
</dbReference>
<organism evidence="5 6">
    <name type="scientific">Chlorella ohadii</name>
    <dbReference type="NCBI Taxonomy" id="2649997"/>
    <lineage>
        <taxon>Eukaryota</taxon>
        <taxon>Viridiplantae</taxon>
        <taxon>Chlorophyta</taxon>
        <taxon>core chlorophytes</taxon>
        <taxon>Trebouxiophyceae</taxon>
        <taxon>Chlorellales</taxon>
        <taxon>Chlorellaceae</taxon>
        <taxon>Chlorella clade</taxon>
        <taxon>Chlorella</taxon>
    </lineage>
</organism>
<comment type="caution">
    <text evidence="5">The sequence shown here is derived from an EMBL/GenBank/DDBJ whole genome shotgun (WGS) entry which is preliminary data.</text>
</comment>
<evidence type="ECO:0000256" key="1">
    <source>
        <dbReference type="ARBA" id="ARBA00022737"/>
    </source>
</evidence>
<dbReference type="InterPro" id="IPR041243">
    <property type="entry name" value="STI1/HOP_DP"/>
</dbReference>
<feature type="region of interest" description="Disordered" evidence="2">
    <location>
        <begin position="559"/>
        <end position="594"/>
    </location>
</feature>
<keyword evidence="3" id="KW-0472">Membrane</keyword>
<name>A0AAD5DHG3_9CHLO</name>
<feature type="transmembrane region" description="Helical" evidence="3">
    <location>
        <begin position="654"/>
        <end position="671"/>
    </location>
</feature>
<dbReference type="Gene3D" id="1.10.260.100">
    <property type="match status" value="1"/>
</dbReference>
<sequence>MHTAAALKPGCGLLALGPRRAAPAPRRALAVSAKGGKAPSDAPAPTPAAPPTDIPAYFQPAPVAPQQQGQAYQAVPAPQYAPPPAPEGSFWSRIPPLVYIGVGVVLAGVLGKVLEVVKGGPQRMQQMAMEQMMKQMMKQMGAPPAQKMLYPYLPEPMRNPETFEWMLSNPEYRTQLEGMLHLSPCTCSTSNLALNPEYRTQLEGMLQQQVASSGSPAMAEMMQGMDMSPEKMQAQFDALGMTPDQFIGKVMADPDLAGMMTNPKIMAAIAECTKNPMAIFNYQNDPEVLRVFEKMSQLFPQAAGAGALPTMPPGMATVLLMHDRGCGPQQHRGPKNLADLVGAVGRAPTVPEMEQDDETALGAAPPRRESFAKSRASPLGAAAGVLLTMVGATVAALGLPALDSSTAAAATAAWLAILSVASGTNPGAMLLLCFQLPPVAMAASACCTAAALASMNARVCASDFLQHPESAWRLEAYYRWLEPLIAPIEPLLLATGLHREHSERHCHCVLAAHQFWLVAVMPTLLVAVLQVRSYRRWRTEQRQLTRQWRRQQAQAWNFPLSEPSSSCSSDASSGDDGSSSDGSSDGGGGRGRGGMVVPVPLSLVPLSSQLPPAYRRKLAVSRRLPPRWSAQTHRPDDWQWALAERMLRRLRPTYAVAAVVLLAVAVGGAWHQQAFP</sequence>
<keyword evidence="6" id="KW-1185">Reference proteome</keyword>
<proteinExistence type="predicted"/>
<dbReference type="Pfam" id="PF17830">
    <property type="entry name" value="STI1-HOP_DP"/>
    <property type="match status" value="1"/>
</dbReference>
<feature type="compositionally biased region" description="Gly residues" evidence="2">
    <location>
        <begin position="584"/>
        <end position="594"/>
    </location>
</feature>
<evidence type="ECO:0000313" key="6">
    <source>
        <dbReference type="Proteomes" id="UP001205105"/>
    </source>
</evidence>
<accession>A0AAD5DHG3</accession>
<feature type="domain" description="STI1" evidence="4">
    <location>
        <begin position="243"/>
        <end position="282"/>
    </location>
</feature>
<evidence type="ECO:0000256" key="3">
    <source>
        <dbReference type="SAM" id="Phobius"/>
    </source>
</evidence>
<keyword evidence="1" id="KW-0677">Repeat</keyword>
<evidence type="ECO:0000256" key="2">
    <source>
        <dbReference type="SAM" id="MobiDB-lite"/>
    </source>
</evidence>
<feature type="compositionally biased region" description="Pro residues" evidence="2">
    <location>
        <begin position="42"/>
        <end position="53"/>
    </location>
</feature>
<feature type="region of interest" description="Disordered" evidence="2">
    <location>
        <begin position="25"/>
        <end position="55"/>
    </location>
</feature>
<feature type="transmembrane region" description="Helical" evidence="3">
    <location>
        <begin position="376"/>
        <end position="399"/>
    </location>
</feature>
<dbReference type="PANTHER" id="PTHR47296:SF1">
    <property type="entry name" value="PROTEIN TIC 40, CHLOROPLASTIC"/>
    <property type="match status" value="1"/>
</dbReference>
<dbReference type="GO" id="GO:0009706">
    <property type="term" value="C:chloroplast inner membrane"/>
    <property type="evidence" value="ECO:0007669"/>
    <property type="project" value="TreeGrafter"/>
</dbReference>
<protein>
    <recommendedName>
        <fullName evidence="4">STI1 domain-containing protein</fullName>
    </recommendedName>
</protein>
<dbReference type="EMBL" id="JADXDR010000185">
    <property type="protein sequence ID" value="KAI7836498.1"/>
    <property type="molecule type" value="Genomic_DNA"/>
</dbReference>
<keyword evidence="3" id="KW-0812">Transmembrane</keyword>
<feature type="transmembrane region" description="Helical" evidence="3">
    <location>
        <begin position="405"/>
        <end position="423"/>
    </location>
</feature>
<gene>
    <name evidence="5" type="ORF">COHA_009645</name>
</gene>